<dbReference type="EMBL" id="JAACNO010001363">
    <property type="protein sequence ID" value="KAF4141232.1"/>
    <property type="molecule type" value="Genomic_DNA"/>
</dbReference>
<reference evidence="1" key="1">
    <citation type="submission" date="2020-04" db="EMBL/GenBank/DDBJ databases">
        <title>Hybrid Assembly of Korean Phytophthora infestans isolates.</title>
        <authorList>
            <person name="Prokchorchik M."/>
            <person name="Lee Y."/>
            <person name="Seo J."/>
            <person name="Cho J.-H."/>
            <person name="Park Y.-E."/>
            <person name="Jang D.-C."/>
            <person name="Im J.-S."/>
            <person name="Choi J.-G."/>
            <person name="Park H.-J."/>
            <person name="Lee G.-B."/>
            <person name="Lee Y.-G."/>
            <person name="Hong S.-Y."/>
            <person name="Cho K."/>
            <person name="Sohn K.H."/>
        </authorList>
    </citation>
    <scope>NUCLEOTIDE SEQUENCE</scope>
    <source>
        <strain evidence="1">KR_1_A1</strain>
        <strain evidence="2">KR_2_A2</strain>
    </source>
</reference>
<evidence type="ECO:0000313" key="3">
    <source>
        <dbReference type="Proteomes" id="UP000602510"/>
    </source>
</evidence>
<dbReference type="Proteomes" id="UP000704712">
    <property type="component" value="Unassembled WGS sequence"/>
</dbReference>
<dbReference type="AlphaFoldDB" id="A0A833T755"/>
<evidence type="ECO:0000313" key="2">
    <source>
        <dbReference type="EMBL" id="KAF4141232.1"/>
    </source>
</evidence>
<comment type="caution">
    <text evidence="1">The sequence shown here is derived from an EMBL/GenBank/DDBJ whole genome shotgun (WGS) entry which is preliminary data.</text>
</comment>
<keyword evidence="3" id="KW-1185">Reference proteome</keyword>
<accession>A0A833T755</accession>
<gene>
    <name evidence="1" type="ORF">GN244_ATG02875</name>
    <name evidence="2" type="ORF">GN958_ATG09565</name>
</gene>
<name>A0A833T755_PHYIN</name>
<organism evidence="1 3">
    <name type="scientific">Phytophthora infestans</name>
    <name type="common">Potato late blight agent</name>
    <name type="synonym">Botrytis infestans</name>
    <dbReference type="NCBI Taxonomy" id="4787"/>
    <lineage>
        <taxon>Eukaryota</taxon>
        <taxon>Sar</taxon>
        <taxon>Stramenopiles</taxon>
        <taxon>Oomycota</taxon>
        <taxon>Peronosporomycetes</taxon>
        <taxon>Peronosporales</taxon>
        <taxon>Peronosporaceae</taxon>
        <taxon>Phytophthora</taxon>
    </lineage>
</organism>
<dbReference type="EMBL" id="WSZM01000062">
    <property type="protein sequence ID" value="KAF4044648.1"/>
    <property type="molecule type" value="Genomic_DNA"/>
</dbReference>
<proteinExistence type="predicted"/>
<sequence>MCVGPSDQKQVLLSLEISAGCSSFMLTDNELLLEFERYRECVNRDFSFKAQIADSRYATPSL</sequence>
<protein>
    <submittedName>
        <fullName evidence="1">Uncharacterized protein</fullName>
    </submittedName>
</protein>
<dbReference type="Proteomes" id="UP000602510">
    <property type="component" value="Unassembled WGS sequence"/>
</dbReference>
<evidence type="ECO:0000313" key="1">
    <source>
        <dbReference type="EMBL" id="KAF4044648.1"/>
    </source>
</evidence>